<feature type="transmembrane region" description="Helical" evidence="5">
    <location>
        <begin position="79"/>
        <end position="101"/>
    </location>
</feature>
<dbReference type="GO" id="GO:0016746">
    <property type="term" value="F:acyltransferase activity"/>
    <property type="evidence" value="ECO:0007669"/>
    <property type="project" value="UniProtKB-KW"/>
</dbReference>
<dbReference type="OrthoDB" id="189226at2759"/>
<feature type="domain" description="Phospholipid/glycerol acyltransferase" evidence="6">
    <location>
        <begin position="134"/>
        <end position="271"/>
    </location>
</feature>
<gene>
    <name evidence="7" type="ORF">CLAFUR5_07246</name>
</gene>
<evidence type="ECO:0000256" key="2">
    <source>
        <dbReference type="ARBA" id="ARBA00022679"/>
    </source>
</evidence>
<name>A0A9Q8PAZ6_PASFU</name>
<accession>A0A9Q8PAZ6</accession>
<organism evidence="7 8">
    <name type="scientific">Passalora fulva</name>
    <name type="common">Tomato leaf mold</name>
    <name type="synonym">Cladosporium fulvum</name>
    <dbReference type="NCBI Taxonomy" id="5499"/>
    <lineage>
        <taxon>Eukaryota</taxon>
        <taxon>Fungi</taxon>
        <taxon>Dikarya</taxon>
        <taxon>Ascomycota</taxon>
        <taxon>Pezizomycotina</taxon>
        <taxon>Dothideomycetes</taxon>
        <taxon>Dothideomycetidae</taxon>
        <taxon>Mycosphaerellales</taxon>
        <taxon>Mycosphaerellaceae</taxon>
        <taxon>Fulvia</taxon>
    </lineage>
</organism>
<evidence type="ECO:0000256" key="5">
    <source>
        <dbReference type="SAM" id="Phobius"/>
    </source>
</evidence>
<dbReference type="CDD" id="cd07990">
    <property type="entry name" value="LPLAT_LCLAT1-like"/>
    <property type="match status" value="1"/>
</dbReference>
<feature type="transmembrane region" description="Helical" evidence="5">
    <location>
        <begin position="47"/>
        <end position="73"/>
    </location>
</feature>
<dbReference type="PANTHER" id="PTHR10983:SF16">
    <property type="entry name" value="LYSOCARDIOLIPIN ACYLTRANSFERASE 1"/>
    <property type="match status" value="1"/>
</dbReference>
<dbReference type="InterPro" id="IPR032098">
    <property type="entry name" value="Acyltransf_C"/>
</dbReference>
<dbReference type="InterPro" id="IPR002123">
    <property type="entry name" value="Plipid/glycerol_acylTrfase"/>
</dbReference>
<keyword evidence="5" id="KW-1133">Transmembrane helix</keyword>
<reference evidence="7" key="1">
    <citation type="submission" date="2021-12" db="EMBL/GenBank/DDBJ databases">
        <authorList>
            <person name="Zaccaron A."/>
            <person name="Stergiopoulos I."/>
        </authorList>
    </citation>
    <scope>NUCLEOTIDE SEQUENCE</scope>
    <source>
        <strain evidence="7">Race5_Kim</strain>
    </source>
</reference>
<dbReference type="EMBL" id="CP090168">
    <property type="protein sequence ID" value="UJO19112.1"/>
    <property type="molecule type" value="Genomic_DNA"/>
</dbReference>
<evidence type="ECO:0000259" key="6">
    <source>
        <dbReference type="SMART" id="SM00563"/>
    </source>
</evidence>
<dbReference type="RefSeq" id="XP_047763478.1">
    <property type="nucleotide sequence ID" value="XM_047906394.1"/>
</dbReference>
<reference evidence="7" key="2">
    <citation type="journal article" date="2022" name="Microb. Genom.">
        <title>A chromosome-scale genome assembly of the tomato pathogen Cladosporium fulvum reveals a compartmentalized genome architecture and the presence of a dispensable chromosome.</title>
        <authorList>
            <person name="Zaccaron A.Z."/>
            <person name="Chen L.H."/>
            <person name="Samaras A."/>
            <person name="Stergiopoulos I."/>
        </authorList>
    </citation>
    <scope>NUCLEOTIDE SEQUENCE</scope>
    <source>
        <strain evidence="7">Race5_Kim</strain>
    </source>
</reference>
<proteinExistence type="inferred from homology"/>
<evidence type="ECO:0000313" key="8">
    <source>
        <dbReference type="Proteomes" id="UP000756132"/>
    </source>
</evidence>
<sequence length="431" mass="49295">MDGLKQRKPAPQSTTIPANVQNGSIQHRDSHPLGAPKHGGGMQALRIVAFGIYFTISCLVMHGAQLLGIPLYWINRDWFYAWMAMTKQFFGIFITTMTNWWSPTVVRVSGDQSVAGLLKQDASGIVSLDFGDRAVLMANHQLYTDWLYLWWSAYTNTLPMHGHLYIILKDSLKWVPLIGPAMQLFGFIFMSRKWANDQERMRYRLQKLNSRHSGPMSGQSGKAQLDPMWLMIFPEGTNLSRNTREQSSKYAEKAGLQDMKHQILPRSTGLQFCLSELRGTVEYLYDCTIGYEGIPPGFYGSELFTLRSVYFQGRSPKSVNMHWRRYRIKDLPLDDHDKMYEWIMARWREKDELMDTFIRTGKFPADKSAVEIEGGPTDSFKTPYINTEVQPSSPTEFLQMFMPVAAAAVVGRVLVQIMDRIFPSPALMKVA</sequence>
<dbReference type="SUPFAM" id="SSF69593">
    <property type="entry name" value="Glycerol-3-phosphate (1)-acyltransferase"/>
    <property type="match status" value="1"/>
</dbReference>
<dbReference type="GeneID" id="71987124"/>
<dbReference type="Proteomes" id="UP000756132">
    <property type="component" value="Chromosome 6"/>
</dbReference>
<dbReference type="KEGG" id="ffu:CLAFUR5_07246"/>
<comment type="similarity">
    <text evidence="1">Belongs to the 1-acyl-sn-glycerol-3-phosphate acyltransferase family.</text>
</comment>
<dbReference type="Pfam" id="PF16076">
    <property type="entry name" value="Acyltransf_C"/>
    <property type="match status" value="1"/>
</dbReference>
<keyword evidence="5" id="KW-0472">Membrane</keyword>
<dbReference type="GO" id="GO:0036149">
    <property type="term" value="P:phosphatidylinositol acyl-chain remodeling"/>
    <property type="evidence" value="ECO:0007669"/>
    <property type="project" value="TreeGrafter"/>
</dbReference>
<keyword evidence="5" id="KW-0812">Transmembrane</keyword>
<dbReference type="SMART" id="SM00563">
    <property type="entry name" value="PlsC"/>
    <property type="match status" value="1"/>
</dbReference>
<dbReference type="Pfam" id="PF01553">
    <property type="entry name" value="Acyltransferase"/>
    <property type="match status" value="1"/>
</dbReference>
<evidence type="ECO:0000256" key="4">
    <source>
        <dbReference type="SAM" id="MobiDB-lite"/>
    </source>
</evidence>
<dbReference type="PANTHER" id="PTHR10983">
    <property type="entry name" value="1-ACYLGLYCEROL-3-PHOSPHATE ACYLTRANSFERASE-RELATED"/>
    <property type="match status" value="1"/>
</dbReference>
<keyword evidence="3" id="KW-0012">Acyltransferase</keyword>
<dbReference type="AlphaFoldDB" id="A0A9Q8PAZ6"/>
<dbReference type="OMA" id="RMVMIAN"/>
<protein>
    <recommendedName>
        <fullName evidence="6">Phospholipid/glycerol acyltransferase domain-containing protein</fullName>
    </recommendedName>
</protein>
<keyword evidence="2" id="KW-0808">Transferase</keyword>
<evidence type="ECO:0000256" key="3">
    <source>
        <dbReference type="ARBA" id="ARBA00023315"/>
    </source>
</evidence>
<dbReference type="GO" id="GO:0005783">
    <property type="term" value="C:endoplasmic reticulum"/>
    <property type="evidence" value="ECO:0007669"/>
    <property type="project" value="TreeGrafter"/>
</dbReference>
<keyword evidence="8" id="KW-1185">Reference proteome</keyword>
<evidence type="ECO:0000313" key="7">
    <source>
        <dbReference type="EMBL" id="UJO19112.1"/>
    </source>
</evidence>
<evidence type="ECO:0000256" key="1">
    <source>
        <dbReference type="ARBA" id="ARBA00008655"/>
    </source>
</evidence>
<feature type="compositionally biased region" description="Polar residues" evidence="4">
    <location>
        <begin position="11"/>
        <end position="25"/>
    </location>
</feature>
<feature type="region of interest" description="Disordered" evidence="4">
    <location>
        <begin position="1"/>
        <end position="33"/>
    </location>
</feature>
<feature type="transmembrane region" description="Helical" evidence="5">
    <location>
        <begin position="146"/>
        <end position="168"/>
    </location>
</feature>